<dbReference type="AlphaFoldDB" id="A0A9W4KLU3"/>
<dbReference type="Proteomes" id="UP000789326">
    <property type="component" value="Unassembled WGS sequence"/>
</dbReference>
<reference evidence="1" key="1">
    <citation type="submission" date="2021-11" db="EMBL/GenBank/DDBJ databases">
        <authorList>
            <person name="Bulgarelli D."/>
        </authorList>
    </citation>
    <scope>NUCLEOTIDE SEQUENCE</scope>
    <source>
        <strain evidence="1">Bi133</strain>
    </source>
</reference>
<organism evidence="1 2">
    <name type="scientific">Peribacillus simplex</name>
    <dbReference type="NCBI Taxonomy" id="1478"/>
    <lineage>
        <taxon>Bacteria</taxon>
        <taxon>Bacillati</taxon>
        <taxon>Bacillota</taxon>
        <taxon>Bacilli</taxon>
        <taxon>Bacillales</taxon>
        <taxon>Bacillaceae</taxon>
        <taxon>Peribacillus</taxon>
    </lineage>
</organism>
<name>A0A9W4KLU3_9BACI</name>
<protein>
    <submittedName>
        <fullName evidence="1">Uncharacterized protein</fullName>
    </submittedName>
</protein>
<comment type="caution">
    <text evidence="1">The sequence shown here is derived from an EMBL/GenBank/DDBJ whole genome shotgun (WGS) entry which is preliminary data.</text>
</comment>
<gene>
    <name evidence="1" type="ORF">SRABI133_00120</name>
</gene>
<dbReference type="EMBL" id="CAKKMG010000001">
    <property type="protein sequence ID" value="CAH0126981.1"/>
    <property type="molecule type" value="Genomic_DNA"/>
</dbReference>
<proteinExistence type="predicted"/>
<accession>A0A9W4KLU3</accession>
<evidence type="ECO:0000313" key="2">
    <source>
        <dbReference type="Proteomes" id="UP000789326"/>
    </source>
</evidence>
<evidence type="ECO:0000313" key="1">
    <source>
        <dbReference type="EMBL" id="CAH0126981.1"/>
    </source>
</evidence>
<sequence length="81" mass="8873">MNWLSSSLLKPLAQPKVKNETTTETMRAMIGFQMKAIQSFNNESSLNTAPKALININKTGIKIAIKVMPKPGGSRLCLLVN</sequence>